<dbReference type="GO" id="GO:0015204">
    <property type="term" value="F:urea transmembrane transporter activity"/>
    <property type="evidence" value="ECO:0007669"/>
    <property type="project" value="InterPro"/>
</dbReference>
<dbReference type="InterPro" id="IPR038377">
    <property type="entry name" value="Na/Glc_symporter_sf"/>
</dbReference>
<dbReference type="PANTHER" id="PTHR46154:SF3">
    <property type="entry name" value="DUR32P"/>
    <property type="match status" value="1"/>
</dbReference>
<dbReference type="AlphaFoldDB" id="A0A9W4U6U2"/>
<keyword evidence="3" id="KW-1185">Reference proteome</keyword>
<keyword evidence="1" id="KW-1133">Transmembrane helix</keyword>
<dbReference type="Proteomes" id="UP001152607">
    <property type="component" value="Unassembled WGS sequence"/>
</dbReference>
<dbReference type="GO" id="GO:0005886">
    <property type="term" value="C:plasma membrane"/>
    <property type="evidence" value="ECO:0007669"/>
    <property type="project" value="TreeGrafter"/>
</dbReference>
<accession>A0A9W4U6U2</accession>
<keyword evidence="1" id="KW-0472">Membrane</keyword>
<organism evidence="2 3">
    <name type="scientific">Periconia digitata</name>
    <dbReference type="NCBI Taxonomy" id="1303443"/>
    <lineage>
        <taxon>Eukaryota</taxon>
        <taxon>Fungi</taxon>
        <taxon>Dikarya</taxon>
        <taxon>Ascomycota</taxon>
        <taxon>Pezizomycotina</taxon>
        <taxon>Dothideomycetes</taxon>
        <taxon>Pleosporomycetidae</taxon>
        <taxon>Pleosporales</taxon>
        <taxon>Massarineae</taxon>
        <taxon>Periconiaceae</taxon>
        <taxon>Periconia</taxon>
    </lineage>
</organism>
<dbReference type="Gene3D" id="1.20.1730.10">
    <property type="entry name" value="Sodium/glucose cotransporter"/>
    <property type="match status" value="1"/>
</dbReference>
<dbReference type="InterPro" id="IPR031155">
    <property type="entry name" value="DUR"/>
</dbReference>
<feature type="transmembrane region" description="Helical" evidence="1">
    <location>
        <begin position="78"/>
        <end position="96"/>
    </location>
</feature>
<comment type="caution">
    <text evidence="2">The sequence shown here is derived from an EMBL/GenBank/DDBJ whole genome shotgun (WGS) entry which is preliminary data.</text>
</comment>
<gene>
    <name evidence="2" type="ORF">PDIGIT_LOCUS3399</name>
</gene>
<protein>
    <submittedName>
        <fullName evidence="2">Uncharacterized protein</fullName>
    </submittedName>
</protein>
<proteinExistence type="predicted"/>
<name>A0A9W4U6U2_9PLEO</name>
<evidence type="ECO:0000256" key="1">
    <source>
        <dbReference type="SAM" id="Phobius"/>
    </source>
</evidence>
<dbReference type="OrthoDB" id="6132759at2759"/>
<reference evidence="2" key="1">
    <citation type="submission" date="2023-01" db="EMBL/GenBank/DDBJ databases">
        <authorList>
            <person name="Van Ghelder C."/>
            <person name="Rancurel C."/>
        </authorList>
    </citation>
    <scope>NUCLEOTIDE SEQUENCE</scope>
    <source>
        <strain evidence="2">CNCM I-4278</strain>
    </source>
</reference>
<dbReference type="EMBL" id="CAOQHR010000002">
    <property type="protein sequence ID" value="CAI6315812.1"/>
    <property type="molecule type" value="Genomic_DNA"/>
</dbReference>
<evidence type="ECO:0000313" key="3">
    <source>
        <dbReference type="Proteomes" id="UP001152607"/>
    </source>
</evidence>
<sequence>MPKWLTYTSPLTQAQVNTGLAMYYTMMAIIGDKGSSAFFVLLSMALTSTVSSSMAAVSSLLSFNVYTTYIKPRVSDNCLVKVSQVIALVLSCGGANMTWIGYFRLILSCLGIIARAHSALILPNSPCSRDSAYPRLIHRLLDLT</sequence>
<dbReference type="PANTHER" id="PTHR46154">
    <property type="match status" value="1"/>
</dbReference>
<feature type="transmembrane region" description="Helical" evidence="1">
    <location>
        <begin position="37"/>
        <end position="66"/>
    </location>
</feature>
<keyword evidence="1" id="KW-0812">Transmembrane</keyword>
<evidence type="ECO:0000313" key="2">
    <source>
        <dbReference type="EMBL" id="CAI6315812.1"/>
    </source>
</evidence>